<dbReference type="PANTHER" id="PTHR33146:SF29">
    <property type="entry name" value="S1_P1 NUCLEASE"/>
    <property type="match status" value="1"/>
</dbReference>
<evidence type="ECO:0000256" key="4">
    <source>
        <dbReference type="ARBA" id="ARBA00022759"/>
    </source>
</evidence>
<dbReference type="GO" id="GO:0016788">
    <property type="term" value="F:hydrolase activity, acting on ester bonds"/>
    <property type="evidence" value="ECO:0007669"/>
    <property type="project" value="InterPro"/>
</dbReference>
<keyword evidence="4" id="KW-0255">Endonuclease</keyword>
<comment type="similarity">
    <text evidence="1">Belongs to the nuclease type I family.</text>
</comment>
<dbReference type="OrthoDB" id="441446at2759"/>
<keyword evidence="8" id="KW-0732">Signal</keyword>
<dbReference type="Gene3D" id="1.10.575.10">
    <property type="entry name" value="P1 Nuclease"/>
    <property type="match status" value="1"/>
</dbReference>
<dbReference type="Proteomes" id="UP000194127">
    <property type="component" value="Unassembled WGS sequence"/>
</dbReference>
<dbReference type="CDD" id="cd11010">
    <property type="entry name" value="S1-P1_nuclease"/>
    <property type="match status" value="1"/>
</dbReference>
<evidence type="ECO:0000256" key="7">
    <source>
        <dbReference type="ARBA" id="ARBA00023180"/>
    </source>
</evidence>
<gene>
    <name evidence="9" type="ORF">POSPLADRAFT_1139862</name>
</gene>
<evidence type="ECO:0000256" key="6">
    <source>
        <dbReference type="ARBA" id="ARBA00023157"/>
    </source>
</evidence>
<protein>
    <recommendedName>
        <fullName evidence="11">Phospholipase C/P1 nuclease</fullName>
    </recommendedName>
</protein>
<dbReference type="InterPro" id="IPR008947">
    <property type="entry name" value="PLipase_C/P1_nuclease_dom_sf"/>
</dbReference>
<feature type="chain" id="PRO_5010878372" description="Phospholipase C/P1 nuclease" evidence="8">
    <location>
        <begin position="27"/>
        <end position="386"/>
    </location>
</feature>
<feature type="signal peptide" evidence="8">
    <location>
        <begin position="1"/>
        <end position="26"/>
    </location>
</feature>
<evidence type="ECO:0000313" key="9">
    <source>
        <dbReference type="EMBL" id="OSX63542.1"/>
    </source>
</evidence>
<accession>A0A1X6N517</accession>
<evidence type="ECO:0000256" key="8">
    <source>
        <dbReference type="SAM" id="SignalP"/>
    </source>
</evidence>
<dbReference type="InterPro" id="IPR003154">
    <property type="entry name" value="S1/P1nuclease"/>
</dbReference>
<evidence type="ECO:0000256" key="5">
    <source>
        <dbReference type="ARBA" id="ARBA00022801"/>
    </source>
</evidence>
<dbReference type="GeneID" id="36330040"/>
<proteinExistence type="inferred from homology"/>
<evidence type="ECO:0000256" key="2">
    <source>
        <dbReference type="ARBA" id="ARBA00022722"/>
    </source>
</evidence>
<dbReference type="SUPFAM" id="SSF48537">
    <property type="entry name" value="Phospholipase C/P1 nuclease"/>
    <property type="match status" value="1"/>
</dbReference>
<evidence type="ECO:0008006" key="11">
    <source>
        <dbReference type="Google" id="ProtNLM"/>
    </source>
</evidence>
<evidence type="ECO:0000256" key="3">
    <source>
        <dbReference type="ARBA" id="ARBA00022723"/>
    </source>
</evidence>
<dbReference type="AlphaFoldDB" id="A0A1X6N517"/>
<keyword evidence="7" id="KW-0325">Glycoprotein</keyword>
<dbReference type="RefSeq" id="XP_024340336.1">
    <property type="nucleotide sequence ID" value="XM_024485091.1"/>
</dbReference>
<sequence>MKLQTFACTLAGLASLPSAMAWGAAGHEIVATIAQIHLDPSVLPVLCDILYPPSSSSHKASTSSAYPPCHLAPIAAWADRVRGSPAYRWTAPLHYVGAVDDAPADSCAFPGPNGWAGRHNINVLAAVSNKTGQVAAFLSGEAGLHEGEEALKYLVHFMGDMHMPLHLTGKERGGNGAKVTYDGRVSNLHSVWDNLLIAQALRTVPPNYTWPLPDMRGVEAHLRGAIYDPYIRRIIYEGFGTDAVAGRFTDVEEWLDCPADDSDAGGKWLPDAASAFTAQHPTLSLKRNAGIRKRHRASRPKFAPAKRDLWGWAWGALARVWRGGHDEERWDTDALCPYAWAREIHQLNCALPVWPAGLSLSAAAGDGDGTIMGYWVAWSEGGCLKV</sequence>
<keyword evidence="2" id="KW-0540">Nuclease</keyword>
<organism evidence="9 10">
    <name type="scientific">Postia placenta MAD-698-R-SB12</name>
    <dbReference type="NCBI Taxonomy" id="670580"/>
    <lineage>
        <taxon>Eukaryota</taxon>
        <taxon>Fungi</taxon>
        <taxon>Dikarya</taxon>
        <taxon>Basidiomycota</taxon>
        <taxon>Agaricomycotina</taxon>
        <taxon>Agaricomycetes</taxon>
        <taxon>Polyporales</taxon>
        <taxon>Adustoporiaceae</taxon>
        <taxon>Rhodonia</taxon>
    </lineage>
</organism>
<dbReference type="GO" id="GO:0003676">
    <property type="term" value="F:nucleic acid binding"/>
    <property type="evidence" value="ECO:0007669"/>
    <property type="project" value="InterPro"/>
</dbReference>
<keyword evidence="5" id="KW-0378">Hydrolase</keyword>
<name>A0A1X6N517_9APHY</name>
<dbReference type="EMBL" id="KZ110595">
    <property type="protein sequence ID" value="OSX63542.1"/>
    <property type="molecule type" value="Genomic_DNA"/>
</dbReference>
<dbReference type="Pfam" id="PF02265">
    <property type="entry name" value="S1-P1_nuclease"/>
    <property type="match status" value="1"/>
</dbReference>
<reference evidence="9 10" key="1">
    <citation type="submission" date="2017-04" db="EMBL/GenBank/DDBJ databases">
        <title>Genome Sequence of the Model Brown-Rot Fungus Postia placenta SB12.</title>
        <authorList>
            <consortium name="DOE Joint Genome Institute"/>
            <person name="Gaskell J."/>
            <person name="Kersten P."/>
            <person name="Larrondo L.F."/>
            <person name="Canessa P."/>
            <person name="Martinez D."/>
            <person name="Hibbett D."/>
            <person name="Schmoll M."/>
            <person name="Kubicek C.P."/>
            <person name="Martinez A.T."/>
            <person name="Yadav J."/>
            <person name="Master E."/>
            <person name="Magnuson J.K."/>
            <person name="James T."/>
            <person name="Yaver D."/>
            <person name="Berka R."/>
            <person name="Labutti K."/>
            <person name="Lipzen A."/>
            <person name="Aerts A."/>
            <person name="Barry K."/>
            <person name="Henrissat B."/>
            <person name="Blanchette R."/>
            <person name="Grigoriev I."/>
            <person name="Cullen D."/>
        </authorList>
    </citation>
    <scope>NUCLEOTIDE SEQUENCE [LARGE SCALE GENOMIC DNA]</scope>
    <source>
        <strain evidence="9 10">MAD-698-R-SB12</strain>
    </source>
</reference>
<dbReference type="STRING" id="670580.A0A1X6N517"/>
<dbReference type="GO" id="GO:0006308">
    <property type="term" value="P:DNA catabolic process"/>
    <property type="evidence" value="ECO:0007669"/>
    <property type="project" value="InterPro"/>
</dbReference>
<evidence type="ECO:0000256" key="1">
    <source>
        <dbReference type="ARBA" id="ARBA00009547"/>
    </source>
</evidence>
<dbReference type="GO" id="GO:0004519">
    <property type="term" value="F:endonuclease activity"/>
    <property type="evidence" value="ECO:0007669"/>
    <property type="project" value="UniProtKB-KW"/>
</dbReference>
<keyword evidence="6" id="KW-1015">Disulfide bond</keyword>
<evidence type="ECO:0000313" key="10">
    <source>
        <dbReference type="Proteomes" id="UP000194127"/>
    </source>
</evidence>
<keyword evidence="3" id="KW-0479">Metal-binding</keyword>
<dbReference type="GO" id="GO:0046872">
    <property type="term" value="F:metal ion binding"/>
    <property type="evidence" value="ECO:0007669"/>
    <property type="project" value="UniProtKB-KW"/>
</dbReference>
<keyword evidence="10" id="KW-1185">Reference proteome</keyword>
<dbReference type="PANTHER" id="PTHR33146">
    <property type="entry name" value="ENDONUCLEASE 4"/>
    <property type="match status" value="1"/>
</dbReference>